<sequence>MRCLTLLLAFFLSPLAMADWQLQTDYSRISFVSVKRGDSAEVQRFTGLTGVVDAQGGVRIMVPFSGLDSGLALRDERMRNDLFQIAQFSDAQVSSQVDLSTWEALAVGASKIDTLEFKLSLHGQERRLKAEVLVSRIGEHNMQVSTLEPVLLKAVDFDLVEGLQRLKEISAVPDITPEVPVFAVLTFQWHP</sequence>
<dbReference type="InterPro" id="IPR007372">
    <property type="entry name" value="Lipid/polyisoprenoid-bd_YceI"/>
</dbReference>
<proteinExistence type="predicted"/>
<dbReference type="OrthoDB" id="9793816at2"/>
<keyword evidence="4" id="KW-1185">Reference proteome</keyword>
<feature type="domain" description="Lipid/polyisoprenoid-binding YceI-like" evidence="2">
    <location>
        <begin position="19"/>
        <end position="188"/>
    </location>
</feature>
<evidence type="ECO:0000313" key="3">
    <source>
        <dbReference type="EMBL" id="SDX08440.1"/>
    </source>
</evidence>
<dbReference type="AlphaFoldDB" id="A0A1H2YTD1"/>
<dbReference type="STRING" id="1007099.SAMN05216287_2047"/>
<dbReference type="Proteomes" id="UP000243778">
    <property type="component" value="Unassembled WGS sequence"/>
</dbReference>
<evidence type="ECO:0000259" key="2">
    <source>
        <dbReference type="SMART" id="SM00867"/>
    </source>
</evidence>
<protein>
    <submittedName>
        <fullName evidence="3">Polyisoprenoid-binding protein YceI</fullName>
    </submittedName>
</protein>
<evidence type="ECO:0000313" key="4">
    <source>
        <dbReference type="Proteomes" id="UP000243778"/>
    </source>
</evidence>
<evidence type="ECO:0000256" key="1">
    <source>
        <dbReference type="SAM" id="SignalP"/>
    </source>
</evidence>
<gene>
    <name evidence="3" type="ORF">SAMN05216287_2047</name>
</gene>
<feature type="signal peptide" evidence="1">
    <location>
        <begin position="1"/>
        <end position="18"/>
    </location>
</feature>
<accession>A0A1H2YTD1</accession>
<dbReference type="PANTHER" id="PTHR34406:SF1">
    <property type="entry name" value="PROTEIN YCEI"/>
    <property type="match status" value="1"/>
</dbReference>
<keyword evidence="1" id="KW-0732">Signal</keyword>
<dbReference type="PIRSF" id="PIRSF029811">
    <property type="entry name" value="UCP029811"/>
    <property type="match status" value="1"/>
</dbReference>
<dbReference type="EMBL" id="FNNU01000003">
    <property type="protein sequence ID" value="SDX08440.1"/>
    <property type="molecule type" value="Genomic_DNA"/>
</dbReference>
<dbReference type="SMART" id="SM00867">
    <property type="entry name" value="YceI"/>
    <property type="match status" value="1"/>
</dbReference>
<dbReference type="PANTHER" id="PTHR34406">
    <property type="entry name" value="PROTEIN YCEI"/>
    <property type="match status" value="1"/>
</dbReference>
<dbReference type="RefSeq" id="WP_090227483.1">
    <property type="nucleotide sequence ID" value="NZ_FNNU01000003.1"/>
</dbReference>
<feature type="chain" id="PRO_5017274736" evidence="1">
    <location>
        <begin position="19"/>
        <end position="191"/>
    </location>
</feature>
<dbReference type="InterPro" id="IPR027016">
    <property type="entry name" value="UCP029811"/>
</dbReference>
<name>A0A1H2YTD1_9PSED</name>
<dbReference type="Pfam" id="PF04264">
    <property type="entry name" value="YceI"/>
    <property type="match status" value="1"/>
</dbReference>
<dbReference type="SUPFAM" id="SSF101874">
    <property type="entry name" value="YceI-like"/>
    <property type="match status" value="1"/>
</dbReference>
<reference evidence="4" key="1">
    <citation type="submission" date="2016-10" db="EMBL/GenBank/DDBJ databases">
        <authorList>
            <person name="Varghese N."/>
            <person name="Submissions S."/>
        </authorList>
    </citation>
    <scope>NUCLEOTIDE SEQUENCE [LARGE SCALE GENOMIC DNA]</scope>
    <source>
        <strain evidence="4">NRRL B-59562</strain>
    </source>
</reference>
<dbReference type="InterPro" id="IPR036761">
    <property type="entry name" value="TTHA0802/YceI-like_sf"/>
</dbReference>
<organism evidence="3 4">
    <name type="scientific">Pseudomonas kuykendallii</name>
    <dbReference type="NCBI Taxonomy" id="1007099"/>
    <lineage>
        <taxon>Bacteria</taxon>
        <taxon>Pseudomonadati</taxon>
        <taxon>Pseudomonadota</taxon>
        <taxon>Gammaproteobacteria</taxon>
        <taxon>Pseudomonadales</taxon>
        <taxon>Pseudomonadaceae</taxon>
        <taxon>Pseudomonas</taxon>
    </lineage>
</organism>
<dbReference type="Gene3D" id="2.40.128.110">
    <property type="entry name" value="Lipid/polyisoprenoid-binding, YceI-like"/>
    <property type="match status" value="1"/>
</dbReference>